<comment type="caution">
    <text evidence="11">The sequence shown here is derived from an EMBL/GenBank/DDBJ whole genome shotgun (WGS) entry which is preliminary data.</text>
</comment>
<evidence type="ECO:0000256" key="2">
    <source>
        <dbReference type="ARBA" id="ARBA00005046"/>
    </source>
</evidence>
<dbReference type="SUPFAM" id="SSF63867">
    <property type="entry name" value="MoeA C-terminal domain-like"/>
    <property type="match status" value="1"/>
</dbReference>
<accession>A0ABS4H655</accession>
<dbReference type="NCBIfam" id="TIGR00177">
    <property type="entry name" value="molyb_syn"/>
    <property type="match status" value="1"/>
</dbReference>
<dbReference type="NCBIfam" id="NF045515">
    <property type="entry name" value="Glp_gephyrin"/>
    <property type="match status" value="1"/>
</dbReference>
<dbReference type="Gene3D" id="2.170.190.11">
    <property type="entry name" value="Molybdopterin biosynthesis moea protein, domain 3"/>
    <property type="match status" value="1"/>
</dbReference>
<comment type="similarity">
    <text evidence="3 9">Belongs to the MoeA family.</text>
</comment>
<keyword evidence="12" id="KW-1185">Reference proteome</keyword>
<keyword evidence="9" id="KW-0460">Magnesium</keyword>
<dbReference type="Gene3D" id="3.40.980.10">
    <property type="entry name" value="MoaB/Mog-like domain"/>
    <property type="match status" value="1"/>
</dbReference>
<evidence type="ECO:0000313" key="11">
    <source>
        <dbReference type="EMBL" id="MBP1937555.1"/>
    </source>
</evidence>
<protein>
    <recommendedName>
        <fullName evidence="5 9">Molybdopterin molybdenumtransferase</fullName>
        <ecNumber evidence="4 9">2.10.1.1</ecNumber>
    </recommendedName>
</protein>
<dbReference type="Gene3D" id="3.90.105.10">
    <property type="entry name" value="Molybdopterin biosynthesis moea protein, domain 2"/>
    <property type="match status" value="1"/>
</dbReference>
<evidence type="ECO:0000256" key="8">
    <source>
        <dbReference type="ARBA" id="ARBA00047317"/>
    </source>
</evidence>
<dbReference type="InterPro" id="IPR001453">
    <property type="entry name" value="MoaB/Mog_dom"/>
</dbReference>
<dbReference type="GO" id="GO:0061599">
    <property type="term" value="F:molybdopterin molybdotransferase activity"/>
    <property type="evidence" value="ECO:0007669"/>
    <property type="project" value="UniProtKB-EC"/>
</dbReference>
<dbReference type="Gene3D" id="2.40.340.10">
    <property type="entry name" value="MoeA, C-terminal, domain IV"/>
    <property type="match status" value="1"/>
</dbReference>
<dbReference type="InterPro" id="IPR036688">
    <property type="entry name" value="MoeA_C_domain_IV_sf"/>
</dbReference>
<feature type="domain" description="MoaB/Mog" evidence="10">
    <location>
        <begin position="199"/>
        <end position="337"/>
    </location>
</feature>
<dbReference type="InterPro" id="IPR038987">
    <property type="entry name" value="MoeA-like"/>
</dbReference>
<evidence type="ECO:0000313" key="12">
    <source>
        <dbReference type="Proteomes" id="UP001519273"/>
    </source>
</evidence>
<evidence type="ECO:0000259" key="10">
    <source>
        <dbReference type="SMART" id="SM00852"/>
    </source>
</evidence>
<dbReference type="SUPFAM" id="SSF63882">
    <property type="entry name" value="MoeA N-terminal region -like"/>
    <property type="match status" value="1"/>
</dbReference>
<comment type="catalytic activity">
    <reaction evidence="8">
        <text>adenylyl-molybdopterin + molybdate = Mo-molybdopterin + AMP + H(+)</text>
        <dbReference type="Rhea" id="RHEA:35047"/>
        <dbReference type="ChEBI" id="CHEBI:15378"/>
        <dbReference type="ChEBI" id="CHEBI:36264"/>
        <dbReference type="ChEBI" id="CHEBI:62727"/>
        <dbReference type="ChEBI" id="CHEBI:71302"/>
        <dbReference type="ChEBI" id="CHEBI:456215"/>
        <dbReference type="EC" id="2.10.1.1"/>
    </reaction>
</comment>
<reference evidence="11 12" key="1">
    <citation type="submission" date="2021-03" db="EMBL/GenBank/DDBJ databases">
        <title>Genomic Encyclopedia of Type Strains, Phase IV (KMG-IV): sequencing the most valuable type-strain genomes for metagenomic binning, comparative biology and taxonomic classification.</title>
        <authorList>
            <person name="Goeker M."/>
        </authorList>
    </citation>
    <scope>NUCLEOTIDE SEQUENCE [LARGE SCALE GENOMIC DNA]</scope>
    <source>
        <strain evidence="11 12">DSM 23491</strain>
    </source>
</reference>
<dbReference type="Pfam" id="PF03454">
    <property type="entry name" value="MoeA_C"/>
    <property type="match status" value="1"/>
</dbReference>
<proteinExistence type="inferred from homology"/>
<keyword evidence="7 9" id="KW-0501">Molybdenum cofactor biosynthesis</keyword>
<evidence type="ECO:0000256" key="6">
    <source>
        <dbReference type="ARBA" id="ARBA00022505"/>
    </source>
</evidence>
<dbReference type="InterPro" id="IPR036425">
    <property type="entry name" value="MoaB/Mog-like_dom_sf"/>
</dbReference>
<comment type="cofactor">
    <cofactor evidence="9">
        <name>Mg(2+)</name>
        <dbReference type="ChEBI" id="CHEBI:18420"/>
    </cofactor>
</comment>
<dbReference type="RefSeq" id="WP_209850400.1">
    <property type="nucleotide sequence ID" value="NZ_CBCRVE010000007.1"/>
</dbReference>
<keyword evidence="9 11" id="KW-0808">Transferase</keyword>
<dbReference type="InterPro" id="IPR036135">
    <property type="entry name" value="MoeA_linker/N_sf"/>
</dbReference>
<name>A0ABS4H655_9BACL</name>
<dbReference type="Pfam" id="PF00994">
    <property type="entry name" value="MoCF_biosynth"/>
    <property type="match status" value="1"/>
</dbReference>
<dbReference type="EC" id="2.10.1.1" evidence="4 9"/>
<dbReference type="Proteomes" id="UP001519273">
    <property type="component" value="Unassembled WGS sequence"/>
</dbReference>
<evidence type="ECO:0000256" key="1">
    <source>
        <dbReference type="ARBA" id="ARBA00002901"/>
    </source>
</evidence>
<dbReference type="Pfam" id="PF03453">
    <property type="entry name" value="MoeA_N"/>
    <property type="match status" value="1"/>
</dbReference>
<evidence type="ECO:0000256" key="5">
    <source>
        <dbReference type="ARBA" id="ARBA00021108"/>
    </source>
</evidence>
<evidence type="ECO:0000256" key="3">
    <source>
        <dbReference type="ARBA" id="ARBA00010763"/>
    </source>
</evidence>
<comment type="pathway">
    <text evidence="2 9">Cofactor biosynthesis; molybdopterin biosynthesis.</text>
</comment>
<dbReference type="InterPro" id="IPR005110">
    <property type="entry name" value="MoeA_linker/N"/>
</dbReference>
<gene>
    <name evidence="11" type="ORF">J2Z20_002468</name>
</gene>
<evidence type="ECO:0000256" key="4">
    <source>
        <dbReference type="ARBA" id="ARBA00013269"/>
    </source>
</evidence>
<dbReference type="InterPro" id="IPR005111">
    <property type="entry name" value="MoeA_C_domain_IV"/>
</dbReference>
<dbReference type="SUPFAM" id="SSF53218">
    <property type="entry name" value="Molybdenum cofactor biosynthesis proteins"/>
    <property type="match status" value="1"/>
</dbReference>
<evidence type="ECO:0000256" key="9">
    <source>
        <dbReference type="RuleBase" id="RU365090"/>
    </source>
</evidence>
<evidence type="ECO:0000256" key="7">
    <source>
        <dbReference type="ARBA" id="ARBA00023150"/>
    </source>
</evidence>
<comment type="function">
    <text evidence="1 9">Catalyzes the insertion of molybdate into adenylated molybdopterin with the concomitant release of AMP.</text>
</comment>
<keyword evidence="6 9" id="KW-0500">Molybdenum</keyword>
<sequence>MNNKIISSRNNNIDRHTIQVKDALQRITKYISPLPSEEVVLEDAFGRYLAVTVSADHPLPHFRRSGMDGFSIRAEDIRFATLDNPVILKVVDTIPSGSLPSCAISRGQASRTMTGAMVPEGANAVIMLEMTQELVEHGEPYIRITKSIPAGTNISDIGSELREGELVLKSGQKISAGEIALLASFGYDRVPVYRRPKAAIIATGSELLEIAEPLVPGKIRNSNLSMLAAQVKQYGGEPIALGTASDDIEEVSKLIDEAFQQADIVITTGGVSVGDYDIVSHIFSEWKQSVLFNKLAMRPGSVTSAALKDEKLILGLSGNPGACFVAFELLVRPVLLGMQGERKLFLPECTAYLANDFNKVNAYTRYVRGVCYTEGGKLFARQVGADQSAVVTSIKDANCLIVIPPGGQGLKAGEPISVLLLGGVKC</sequence>
<dbReference type="PANTHER" id="PTHR10192">
    <property type="entry name" value="MOLYBDOPTERIN BIOSYNTHESIS PROTEIN"/>
    <property type="match status" value="1"/>
</dbReference>
<dbReference type="PANTHER" id="PTHR10192:SF5">
    <property type="entry name" value="GEPHYRIN"/>
    <property type="match status" value="1"/>
</dbReference>
<organism evidence="11 12">
    <name type="scientific">Paenibacillus sediminis</name>
    <dbReference type="NCBI Taxonomy" id="664909"/>
    <lineage>
        <taxon>Bacteria</taxon>
        <taxon>Bacillati</taxon>
        <taxon>Bacillota</taxon>
        <taxon>Bacilli</taxon>
        <taxon>Bacillales</taxon>
        <taxon>Paenibacillaceae</taxon>
        <taxon>Paenibacillus</taxon>
    </lineage>
</organism>
<keyword evidence="9" id="KW-0479">Metal-binding</keyword>
<dbReference type="CDD" id="cd00887">
    <property type="entry name" value="MoeA"/>
    <property type="match status" value="1"/>
</dbReference>
<dbReference type="EMBL" id="JAGGKP010000006">
    <property type="protein sequence ID" value="MBP1937555.1"/>
    <property type="molecule type" value="Genomic_DNA"/>
</dbReference>
<dbReference type="SMART" id="SM00852">
    <property type="entry name" value="MoCF_biosynth"/>
    <property type="match status" value="1"/>
</dbReference>